<protein>
    <recommendedName>
        <fullName evidence="3">Rap1a immunity protein domain-containing protein</fullName>
    </recommendedName>
</protein>
<dbReference type="Proteomes" id="UP000494255">
    <property type="component" value="Unassembled WGS sequence"/>
</dbReference>
<evidence type="ECO:0000313" key="1">
    <source>
        <dbReference type="EMBL" id="CAB3653993.1"/>
    </source>
</evidence>
<evidence type="ECO:0000313" key="2">
    <source>
        <dbReference type="Proteomes" id="UP000494255"/>
    </source>
</evidence>
<evidence type="ECO:0008006" key="3">
    <source>
        <dbReference type="Google" id="ProtNLM"/>
    </source>
</evidence>
<sequence>MVPQISYADGSGVAEYCERAIAMNTHARHAVTARLRYGAAVKWCVALACAAYAYGLLEPAATARARLDACVNENLEQSGSAASATSATSTTEEERKQAFSAAVYACSTQP</sequence>
<keyword evidence="2" id="KW-1185">Reference proteome</keyword>
<dbReference type="EMBL" id="CADIKC010000001">
    <property type="protein sequence ID" value="CAB3653993.1"/>
    <property type="molecule type" value="Genomic_DNA"/>
</dbReference>
<reference evidence="1 2" key="1">
    <citation type="submission" date="2020-04" db="EMBL/GenBank/DDBJ databases">
        <authorList>
            <person name="De Canck E."/>
        </authorList>
    </citation>
    <scope>NUCLEOTIDE SEQUENCE [LARGE SCALE GENOMIC DNA]</scope>
    <source>
        <strain evidence="1 2">LMG 24238</strain>
    </source>
</reference>
<dbReference type="RefSeq" id="WP_175049559.1">
    <property type="nucleotide sequence ID" value="NZ_CADIKC010000001.1"/>
</dbReference>
<organism evidence="1 2">
    <name type="scientific">Paraburkholderia sediminicola</name>
    <dbReference type="NCBI Taxonomy" id="458836"/>
    <lineage>
        <taxon>Bacteria</taxon>
        <taxon>Pseudomonadati</taxon>
        <taxon>Pseudomonadota</taxon>
        <taxon>Betaproteobacteria</taxon>
        <taxon>Burkholderiales</taxon>
        <taxon>Burkholderiaceae</taxon>
        <taxon>Paraburkholderia</taxon>
    </lineage>
</organism>
<name>A0A6J5A4W3_9BURK</name>
<dbReference type="GeneID" id="97039943"/>
<gene>
    <name evidence="1" type="ORF">LMG24238_01298</name>
</gene>
<dbReference type="AlphaFoldDB" id="A0A6J5A4W3"/>
<accession>A0A6J5A4W3</accession>
<proteinExistence type="predicted"/>